<dbReference type="CDD" id="cd09819">
    <property type="entry name" value="An_peroxidase_bacterial_1"/>
    <property type="match status" value="1"/>
</dbReference>
<dbReference type="KEGG" id="pmet:G4Y79_16525"/>
<accession>A0A7S8ID93</accession>
<dbReference type="SUPFAM" id="SSF48113">
    <property type="entry name" value="Heme-dependent peroxidases"/>
    <property type="match status" value="1"/>
</dbReference>
<dbReference type="InterPro" id="IPR019791">
    <property type="entry name" value="Haem_peroxidase_animal"/>
</dbReference>
<protein>
    <submittedName>
        <fullName evidence="4">Peroxidase</fullName>
    </submittedName>
</protein>
<proteinExistence type="predicted"/>
<dbReference type="EMBL" id="CP062983">
    <property type="protein sequence ID" value="QPC81301.1"/>
    <property type="molecule type" value="Genomic_DNA"/>
</dbReference>
<dbReference type="GO" id="GO:0006979">
    <property type="term" value="P:response to oxidative stress"/>
    <property type="evidence" value="ECO:0007669"/>
    <property type="project" value="InterPro"/>
</dbReference>
<comment type="subcellular location">
    <subcellularLocation>
        <location evidence="1">Secreted</location>
    </subcellularLocation>
</comment>
<sequence length="543" mass="59894">MKKSKMAHRRRGHGRSHYYIVGEGMCPVQIDYTYAPGAEKPYLPAPDDAVTPEGSTLTYEPPPAEEIEFRFMRLFPDAGKFEPADAALIALGQVMEDLATEQIDNSNIPAGYTYLGQFIDHDITFTGNGDIEGQAIEPQNVINRRSPFLDLDSVYNGGPDVSPALYEADKVHFKIGTTLGRPLFGVTQSLPNDLPRQGNGNAVPKQAIIGDPRNDENLAVAQIHLHMLKFHNKVADSGSLANETNAKKRFEEARKIVTQHYQSVVLHDFVPRIVDPDVYNDIMANGRHFYCHDDPKVPAMPVEFSVAAFRLGHSMIRNQYEWNRVFSTTGPGPVASLALLFEFSQLSGDLGGDDTLPTDWVADWTRLFDFTGVNGIENNPIFNFARLIDTQLATKLMDLPEFATASAPHLMSLSVRNLLRGRLIGLPSGQEVAKLVGATALTPDEIKTGPHAAILEANNFLEDTPLWYYVLKEAHVQQGGQKLGQVGSRIVVETFHGLVEVSRHSILQEQGWAPSLPSVDPDRFTMADLLAFVDEVNPLGVGN</sequence>
<evidence type="ECO:0000313" key="5">
    <source>
        <dbReference type="Proteomes" id="UP000594468"/>
    </source>
</evidence>
<dbReference type="Pfam" id="PF03098">
    <property type="entry name" value="An_peroxidase"/>
    <property type="match status" value="1"/>
</dbReference>
<keyword evidence="3" id="KW-0325">Glycoprotein</keyword>
<keyword evidence="4" id="KW-0575">Peroxidase</keyword>
<keyword evidence="5" id="KW-1185">Reference proteome</keyword>
<evidence type="ECO:0000313" key="4">
    <source>
        <dbReference type="EMBL" id="QPC81301.1"/>
    </source>
</evidence>
<dbReference type="RefSeq" id="WP_195169374.1">
    <property type="nucleotide sequence ID" value="NZ_CP062983.1"/>
</dbReference>
<keyword evidence="2" id="KW-0964">Secreted</keyword>
<dbReference type="PANTHER" id="PTHR11475:SF4">
    <property type="entry name" value="CHORION PEROXIDASE"/>
    <property type="match status" value="1"/>
</dbReference>
<name>A0A7S8ID93_9CHLR</name>
<dbReference type="GO" id="GO:0005576">
    <property type="term" value="C:extracellular region"/>
    <property type="evidence" value="ECO:0007669"/>
    <property type="project" value="UniProtKB-SubCell"/>
</dbReference>
<gene>
    <name evidence="4" type="ORF">G4Y79_16525</name>
</gene>
<dbReference type="PROSITE" id="PS50292">
    <property type="entry name" value="PEROXIDASE_3"/>
    <property type="match status" value="1"/>
</dbReference>
<dbReference type="Gene3D" id="1.10.640.10">
    <property type="entry name" value="Haem peroxidase domain superfamily, animal type"/>
    <property type="match status" value="1"/>
</dbReference>
<evidence type="ECO:0000256" key="2">
    <source>
        <dbReference type="ARBA" id="ARBA00022525"/>
    </source>
</evidence>
<dbReference type="GO" id="GO:0004601">
    <property type="term" value="F:peroxidase activity"/>
    <property type="evidence" value="ECO:0007669"/>
    <property type="project" value="UniProtKB-KW"/>
</dbReference>
<organism evidence="4 5">
    <name type="scientific">Phototrophicus methaneseepsis</name>
    <dbReference type="NCBI Taxonomy" id="2710758"/>
    <lineage>
        <taxon>Bacteria</taxon>
        <taxon>Bacillati</taxon>
        <taxon>Chloroflexota</taxon>
        <taxon>Candidatus Thermofontia</taxon>
        <taxon>Phototrophicales</taxon>
        <taxon>Phototrophicaceae</taxon>
        <taxon>Phototrophicus</taxon>
    </lineage>
</organism>
<dbReference type="AlphaFoldDB" id="A0A7S8ID93"/>
<evidence type="ECO:0000256" key="1">
    <source>
        <dbReference type="ARBA" id="ARBA00004613"/>
    </source>
</evidence>
<dbReference type="Proteomes" id="UP000594468">
    <property type="component" value="Chromosome"/>
</dbReference>
<dbReference type="GO" id="GO:0020037">
    <property type="term" value="F:heme binding"/>
    <property type="evidence" value="ECO:0007669"/>
    <property type="project" value="InterPro"/>
</dbReference>
<reference evidence="4 5" key="1">
    <citation type="submission" date="2020-02" db="EMBL/GenBank/DDBJ databases">
        <authorList>
            <person name="Zheng R.K."/>
            <person name="Sun C.M."/>
        </authorList>
    </citation>
    <scope>NUCLEOTIDE SEQUENCE [LARGE SCALE GENOMIC DNA]</scope>
    <source>
        <strain evidence="5">rifampicinis</strain>
    </source>
</reference>
<dbReference type="PRINTS" id="PR00457">
    <property type="entry name" value="ANPEROXIDASE"/>
</dbReference>
<dbReference type="InterPro" id="IPR037120">
    <property type="entry name" value="Haem_peroxidase_sf_animal"/>
</dbReference>
<evidence type="ECO:0000256" key="3">
    <source>
        <dbReference type="ARBA" id="ARBA00023180"/>
    </source>
</evidence>
<dbReference type="PANTHER" id="PTHR11475">
    <property type="entry name" value="OXIDASE/PEROXIDASE"/>
    <property type="match status" value="1"/>
</dbReference>
<keyword evidence="4" id="KW-0560">Oxidoreductase</keyword>
<dbReference type="InterPro" id="IPR010255">
    <property type="entry name" value="Haem_peroxidase_sf"/>
</dbReference>